<proteinExistence type="predicted"/>
<dbReference type="EMBL" id="HBUE01159763">
    <property type="protein sequence ID" value="CAG6509554.1"/>
    <property type="molecule type" value="Transcribed_RNA"/>
</dbReference>
<dbReference type="EMBL" id="HBUE01264908">
    <property type="protein sequence ID" value="CAG6560940.1"/>
    <property type="molecule type" value="Transcribed_RNA"/>
</dbReference>
<name>A0A8D8C9Y8_CULPI</name>
<keyword evidence="1" id="KW-0812">Transmembrane</keyword>
<dbReference type="EMBL" id="HBUE01108047">
    <property type="protein sequence ID" value="CAG6487780.1"/>
    <property type="molecule type" value="Transcribed_RNA"/>
</dbReference>
<reference evidence="2" key="1">
    <citation type="submission" date="2021-05" db="EMBL/GenBank/DDBJ databases">
        <authorList>
            <person name="Alioto T."/>
            <person name="Alioto T."/>
            <person name="Gomez Garrido J."/>
        </authorList>
    </citation>
    <scope>NUCLEOTIDE SEQUENCE</scope>
</reference>
<evidence type="ECO:0000256" key="1">
    <source>
        <dbReference type="SAM" id="Phobius"/>
    </source>
</evidence>
<feature type="transmembrane region" description="Helical" evidence="1">
    <location>
        <begin position="7"/>
        <end position="26"/>
    </location>
</feature>
<keyword evidence="1" id="KW-1133">Transmembrane helix</keyword>
<accession>A0A8D8C9Y8</accession>
<sequence>MTKIIALIKLCPTTLSLISIIIYNSIARYHNRFRYLTSRSLHFRGLCRFFNSFRRRRRRRIQRNNSNLRPTLSFFRHRRSTIFQISIIVIVLLVRLRRTEDRRPNGGEKALLLGGVGQRDGFHLVE</sequence>
<protein>
    <submittedName>
        <fullName evidence="2">(northern house mosquito) hypothetical protein</fullName>
    </submittedName>
</protein>
<evidence type="ECO:0000313" key="2">
    <source>
        <dbReference type="EMBL" id="CAG6487780.1"/>
    </source>
</evidence>
<organism evidence="2">
    <name type="scientific">Culex pipiens</name>
    <name type="common">House mosquito</name>
    <dbReference type="NCBI Taxonomy" id="7175"/>
    <lineage>
        <taxon>Eukaryota</taxon>
        <taxon>Metazoa</taxon>
        <taxon>Ecdysozoa</taxon>
        <taxon>Arthropoda</taxon>
        <taxon>Hexapoda</taxon>
        <taxon>Insecta</taxon>
        <taxon>Pterygota</taxon>
        <taxon>Neoptera</taxon>
        <taxon>Endopterygota</taxon>
        <taxon>Diptera</taxon>
        <taxon>Nematocera</taxon>
        <taxon>Culicoidea</taxon>
        <taxon>Culicidae</taxon>
        <taxon>Culicinae</taxon>
        <taxon>Culicini</taxon>
        <taxon>Culex</taxon>
        <taxon>Culex</taxon>
    </lineage>
</organism>
<dbReference type="AlphaFoldDB" id="A0A8D8C9Y8"/>
<keyword evidence="1" id="KW-0472">Membrane</keyword>